<gene>
    <name evidence="1" type="ORF">ACH5RR_025600</name>
</gene>
<proteinExistence type="predicted"/>
<protein>
    <submittedName>
        <fullName evidence="1">Uncharacterized protein</fullName>
    </submittedName>
</protein>
<comment type="caution">
    <text evidence="1">The sequence shown here is derived from an EMBL/GenBank/DDBJ whole genome shotgun (WGS) entry which is preliminary data.</text>
</comment>
<dbReference type="EMBL" id="JBJUIK010000011">
    <property type="protein sequence ID" value="KAL3512883.1"/>
    <property type="molecule type" value="Genomic_DNA"/>
</dbReference>
<evidence type="ECO:0000313" key="2">
    <source>
        <dbReference type="Proteomes" id="UP001630127"/>
    </source>
</evidence>
<sequence>MFTFVSRMLAALKEANALWQLQNITTGISPVVILDKIMDRFARGLSKKYPSLDDSICAEATAVRGVALK</sequence>
<accession>A0ABD2Z545</accession>
<name>A0ABD2Z545_9GENT</name>
<keyword evidence="2" id="KW-1185">Reference proteome</keyword>
<dbReference type="Proteomes" id="UP001630127">
    <property type="component" value="Unassembled WGS sequence"/>
</dbReference>
<organism evidence="1 2">
    <name type="scientific">Cinchona calisaya</name>
    <dbReference type="NCBI Taxonomy" id="153742"/>
    <lineage>
        <taxon>Eukaryota</taxon>
        <taxon>Viridiplantae</taxon>
        <taxon>Streptophyta</taxon>
        <taxon>Embryophyta</taxon>
        <taxon>Tracheophyta</taxon>
        <taxon>Spermatophyta</taxon>
        <taxon>Magnoliopsida</taxon>
        <taxon>eudicotyledons</taxon>
        <taxon>Gunneridae</taxon>
        <taxon>Pentapetalae</taxon>
        <taxon>asterids</taxon>
        <taxon>lamiids</taxon>
        <taxon>Gentianales</taxon>
        <taxon>Rubiaceae</taxon>
        <taxon>Cinchonoideae</taxon>
        <taxon>Cinchoneae</taxon>
        <taxon>Cinchona</taxon>
    </lineage>
</organism>
<reference evidence="1 2" key="1">
    <citation type="submission" date="2024-11" db="EMBL/GenBank/DDBJ databases">
        <title>A near-complete genome assembly of Cinchona calisaya.</title>
        <authorList>
            <person name="Lian D.C."/>
            <person name="Zhao X.W."/>
            <person name="Wei L."/>
        </authorList>
    </citation>
    <scope>NUCLEOTIDE SEQUENCE [LARGE SCALE GENOMIC DNA]</scope>
    <source>
        <tissue evidence="1">Nenye</tissue>
    </source>
</reference>
<evidence type="ECO:0000313" key="1">
    <source>
        <dbReference type="EMBL" id="KAL3512883.1"/>
    </source>
</evidence>
<dbReference type="AlphaFoldDB" id="A0ABD2Z545"/>